<feature type="domain" description="OmpR/PhoB-type" evidence="3">
    <location>
        <begin position="6"/>
        <end position="108"/>
    </location>
</feature>
<protein>
    <submittedName>
        <fullName evidence="4">Winged helix-turn-helix domain-containing protein</fullName>
    </submittedName>
</protein>
<organism evidence="4 5">
    <name type="scientific">Mixta hanseatica</name>
    <dbReference type="NCBI Taxonomy" id="2872648"/>
    <lineage>
        <taxon>Bacteria</taxon>
        <taxon>Pseudomonadati</taxon>
        <taxon>Pseudomonadota</taxon>
        <taxon>Gammaproteobacteria</taxon>
        <taxon>Enterobacterales</taxon>
        <taxon>Erwiniaceae</taxon>
        <taxon>Mixta</taxon>
    </lineage>
</organism>
<name>A0ABY4R9S4_9GAMM</name>
<reference evidence="4" key="1">
    <citation type="submission" date="2021-09" db="EMBL/GenBank/DDBJ databases">
        <title>First case of bloodstream infection caused by Mixta hanseatica sp. nov., a member of the Erwiniaceae family.</title>
        <authorList>
            <person name="Both A."/>
            <person name="Huang J."/>
            <person name="Wenzel P."/>
            <person name="Aepfelbacher M."/>
            <person name="Rohde H."/>
            <person name="Christner M."/>
            <person name="Hentschke M."/>
        </authorList>
    </citation>
    <scope>NUCLEOTIDE SEQUENCE</scope>
    <source>
        <strain evidence="4">X22927</strain>
    </source>
</reference>
<feature type="DNA-binding region" description="OmpR/PhoB-type" evidence="2">
    <location>
        <begin position="6"/>
        <end position="108"/>
    </location>
</feature>
<dbReference type="SUPFAM" id="SSF46894">
    <property type="entry name" value="C-terminal effector domain of the bipartite response regulators"/>
    <property type="match status" value="1"/>
</dbReference>
<dbReference type="Pfam" id="PF00486">
    <property type="entry name" value="Trans_reg_C"/>
    <property type="match status" value="1"/>
</dbReference>
<dbReference type="SMART" id="SM00862">
    <property type="entry name" value="Trans_reg_C"/>
    <property type="match status" value="1"/>
</dbReference>
<dbReference type="InterPro" id="IPR001867">
    <property type="entry name" value="OmpR/PhoB-type_DNA-bd"/>
</dbReference>
<evidence type="ECO:0000313" key="5">
    <source>
        <dbReference type="Proteomes" id="UP001056635"/>
    </source>
</evidence>
<sequence length="145" mass="16546">MGINGSKKFIINGTAIFLPDQRSIASLNKEKKLILYNTASRCLLTLIEHAGQTVSHQQLYQAGWEYHGREATPNTLYQTISEIRKSLQQVGLENIISTQPRTGWIINKSIVIVEVNEKDPVELPAQPKKSSLPFWKGFTRKFFFR</sequence>
<dbReference type="Gene3D" id="1.10.10.10">
    <property type="entry name" value="Winged helix-like DNA-binding domain superfamily/Winged helix DNA-binding domain"/>
    <property type="match status" value="1"/>
</dbReference>
<evidence type="ECO:0000313" key="4">
    <source>
        <dbReference type="EMBL" id="UQY43732.1"/>
    </source>
</evidence>
<evidence type="ECO:0000256" key="2">
    <source>
        <dbReference type="PROSITE-ProRule" id="PRU01091"/>
    </source>
</evidence>
<dbReference type="PROSITE" id="PS51755">
    <property type="entry name" value="OMPR_PHOB"/>
    <property type="match status" value="1"/>
</dbReference>
<dbReference type="RefSeq" id="WP_249892395.1">
    <property type="nucleotide sequence ID" value="NZ_CP082904.1"/>
</dbReference>
<dbReference type="EMBL" id="CP082904">
    <property type="protein sequence ID" value="UQY43732.1"/>
    <property type="molecule type" value="Genomic_DNA"/>
</dbReference>
<dbReference type="InterPro" id="IPR036388">
    <property type="entry name" value="WH-like_DNA-bd_sf"/>
</dbReference>
<evidence type="ECO:0000259" key="3">
    <source>
        <dbReference type="PROSITE" id="PS51755"/>
    </source>
</evidence>
<keyword evidence="5" id="KW-1185">Reference proteome</keyword>
<dbReference type="Proteomes" id="UP001056635">
    <property type="component" value="Chromosome"/>
</dbReference>
<accession>A0ABY4R9S4</accession>
<keyword evidence="1 2" id="KW-0238">DNA-binding</keyword>
<proteinExistence type="predicted"/>
<dbReference type="InterPro" id="IPR016032">
    <property type="entry name" value="Sig_transdc_resp-reg_C-effctor"/>
</dbReference>
<dbReference type="CDD" id="cd00383">
    <property type="entry name" value="trans_reg_C"/>
    <property type="match status" value="1"/>
</dbReference>
<evidence type="ECO:0000256" key="1">
    <source>
        <dbReference type="ARBA" id="ARBA00023125"/>
    </source>
</evidence>
<gene>
    <name evidence="4" type="ORF">K6958_18030</name>
</gene>